<evidence type="ECO:0000313" key="3">
    <source>
        <dbReference type="Proteomes" id="UP000799770"/>
    </source>
</evidence>
<feature type="region of interest" description="Disordered" evidence="1">
    <location>
        <begin position="1"/>
        <end position="20"/>
    </location>
</feature>
<keyword evidence="3" id="KW-1185">Reference proteome</keyword>
<accession>A0A6A5ZEP0</accession>
<evidence type="ECO:0000313" key="2">
    <source>
        <dbReference type="EMBL" id="KAF2117197.1"/>
    </source>
</evidence>
<feature type="compositionally biased region" description="Polar residues" evidence="1">
    <location>
        <begin position="113"/>
        <end position="128"/>
    </location>
</feature>
<sequence>MGYYDWDDPANRNFAENGPGRGRFLVEEYIDTLEVKNSVTQKTTDDSNNDPQQNKRRAKVTKEPKEKDDNSSSINISYKARGKSSSANGSVQVINTLGSTNTAGGMPALESRGATQIRASQTTNSPETSNKRKRDKVSGNDGGLTGDAADGATEVYKRVRTHENGVGGPVERDTRSQDSLRVTEQAGRTATESSDHAEPISLDLKSILEHLDRVKPTSLDLTMILKLLDRAELPPGYHITQKPPKHLDVAGGLFEPTVRLRLYVDSKMCEPPKKLDARDFPEGGVFIARTSRPTWDSNAKLGENFLPGAGGLICEIPHWYWTIHNDDMCMITLCITTHGGKGGVDKHGNMLPGHIKFEDMIDESSGHSKKDHPTEKDRVIRMVSRVKGAPKISDNAFVNCVRPDARDHFEDTLPVGMTSLRDTALARTTLFDHILDNYIRTSENDVKNFLRRGEKGWANVEEAKKRAAADKAKKLAASDANTGLTNALVQAELGSSVAIPPFTFAPIHTKNIEQKPSAALEPTMDDSRNAVICPGPNWEDII</sequence>
<dbReference type="AlphaFoldDB" id="A0A6A5ZEP0"/>
<gene>
    <name evidence="2" type="ORF">BDV96DRAFT_598123</name>
</gene>
<name>A0A6A5ZEP0_9PLEO</name>
<proteinExistence type="predicted"/>
<feature type="region of interest" description="Disordered" evidence="1">
    <location>
        <begin position="36"/>
        <end position="197"/>
    </location>
</feature>
<dbReference type="Proteomes" id="UP000799770">
    <property type="component" value="Unassembled WGS sequence"/>
</dbReference>
<feature type="compositionally biased region" description="Polar residues" evidence="1">
    <location>
        <begin position="179"/>
        <end position="192"/>
    </location>
</feature>
<feature type="compositionally biased region" description="Basic and acidic residues" evidence="1">
    <location>
        <begin position="60"/>
        <end position="70"/>
    </location>
</feature>
<dbReference type="EMBL" id="ML977319">
    <property type="protein sequence ID" value="KAF2117197.1"/>
    <property type="molecule type" value="Genomic_DNA"/>
</dbReference>
<feature type="compositionally biased region" description="Polar residues" evidence="1">
    <location>
        <begin position="83"/>
        <end position="103"/>
    </location>
</feature>
<organism evidence="2 3">
    <name type="scientific">Lophiotrema nucula</name>
    <dbReference type="NCBI Taxonomy" id="690887"/>
    <lineage>
        <taxon>Eukaryota</taxon>
        <taxon>Fungi</taxon>
        <taxon>Dikarya</taxon>
        <taxon>Ascomycota</taxon>
        <taxon>Pezizomycotina</taxon>
        <taxon>Dothideomycetes</taxon>
        <taxon>Pleosporomycetidae</taxon>
        <taxon>Pleosporales</taxon>
        <taxon>Lophiotremataceae</taxon>
        <taxon>Lophiotrema</taxon>
    </lineage>
</organism>
<evidence type="ECO:0000256" key="1">
    <source>
        <dbReference type="SAM" id="MobiDB-lite"/>
    </source>
</evidence>
<protein>
    <submittedName>
        <fullName evidence="2">Uncharacterized protein</fullName>
    </submittedName>
</protein>
<reference evidence="2" key="1">
    <citation type="journal article" date="2020" name="Stud. Mycol.">
        <title>101 Dothideomycetes genomes: a test case for predicting lifestyles and emergence of pathogens.</title>
        <authorList>
            <person name="Haridas S."/>
            <person name="Albert R."/>
            <person name="Binder M."/>
            <person name="Bloem J."/>
            <person name="Labutti K."/>
            <person name="Salamov A."/>
            <person name="Andreopoulos B."/>
            <person name="Baker S."/>
            <person name="Barry K."/>
            <person name="Bills G."/>
            <person name="Bluhm B."/>
            <person name="Cannon C."/>
            <person name="Castanera R."/>
            <person name="Culley D."/>
            <person name="Daum C."/>
            <person name="Ezra D."/>
            <person name="Gonzalez J."/>
            <person name="Henrissat B."/>
            <person name="Kuo A."/>
            <person name="Liang C."/>
            <person name="Lipzen A."/>
            <person name="Lutzoni F."/>
            <person name="Magnuson J."/>
            <person name="Mondo S."/>
            <person name="Nolan M."/>
            <person name="Ohm R."/>
            <person name="Pangilinan J."/>
            <person name="Park H.-J."/>
            <person name="Ramirez L."/>
            <person name="Alfaro M."/>
            <person name="Sun H."/>
            <person name="Tritt A."/>
            <person name="Yoshinaga Y."/>
            <person name="Zwiers L.-H."/>
            <person name="Turgeon B."/>
            <person name="Goodwin S."/>
            <person name="Spatafora J."/>
            <person name="Crous P."/>
            <person name="Grigoriev I."/>
        </authorList>
    </citation>
    <scope>NUCLEOTIDE SEQUENCE</scope>
    <source>
        <strain evidence="2">CBS 627.86</strain>
    </source>
</reference>